<dbReference type="GO" id="GO:0008360">
    <property type="term" value="P:regulation of cell shape"/>
    <property type="evidence" value="ECO:0007669"/>
    <property type="project" value="UniProtKB-KW"/>
</dbReference>
<feature type="binding site" evidence="15">
    <location>
        <begin position="459"/>
        <end position="462"/>
    </location>
    <ligand>
        <name>meso-2,6-diaminopimelate</name>
        <dbReference type="ChEBI" id="CHEBI:57791"/>
    </ligand>
</feature>
<feature type="domain" description="Mur ligase N-terminal catalytic" evidence="17">
    <location>
        <begin position="57"/>
        <end position="129"/>
    </location>
</feature>
<evidence type="ECO:0000256" key="14">
    <source>
        <dbReference type="ARBA" id="ARBA00081560"/>
    </source>
</evidence>
<dbReference type="UniPathway" id="UPA00219"/>
<proteinExistence type="inferred from homology"/>
<dbReference type="SUPFAM" id="SSF53623">
    <property type="entry name" value="MurD-like peptide ligases, catalytic domain"/>
    <property type="match status" value="1"/>
</dbReference>
<comment type="function">
    <text evidence="9 15">Catalyzes the addition of meso-diaminopimelic acid to the nucleotide precursor UDP-N-acetylmuramoyl-L-alanyl-D-glutamate (UMAG) in the biosynthesis of bacterial cell-wall peptidoglycan.</text>
</comment>
<dbReference type="HOGENOM" id="CLU_022291_4_1_9"/>
<feature type="domain" description="Mur ligase C-terminal" evidence="18">
    <location>
        <begin position="386"/>
        <end position="512"/>
    </location>
</feature>
<evidence type="ECO:0000256" key="15">
    <source>
        <dbReference type="HAMAP-Rule" id="MF_00208"/>
    </source>
</evidence>
<keyword evidence="15" id="KW-0963">Cytoplasm</keyword>
<reference evidence="20 21" key="1">
    <citation type="journal article" date="2008" name="J. Bacteriol.">
        <title>The genome of Heliobacterium modesticaldum, a phototrophic representative of the Firmicutes containing the simplest photosynthetic apparatus.</title>
        <authorList>
            <person name="Sattley W.M."/>
            <person name="Madigan M.T."/>
            <person name="Swingley W.D."/>
            <person name="Cheung P.C."/>
            <person name="Clocksin K.M."/>
            <person name="Conrad A.L."/>
            <person name="Dejesa L.C."/>
            <person name="Honchak B.M."/>
            <person name="Jung D.O."/>
            <person name="Karbach L.E."/>
            <person name="Kurdoglu A."/>
            <person name="Lahiri S."/>
            <person name="Mastrian S.D."/>
            <person name="Page L.E."/>
            <person name="Taylor H.L."/>
            <person name="Wang Z.T."/>
            <person name="Raymond J."/>
            <person name="Chen M."/>
            <person name="Blankenship R.E."/>
            <person name="Touchman J.W."/>
        </authorList>
    </citation>
    <scope>NUCLEOTIDE SEQUENCE [LARGE SCALE GENOMIC DNA]</scope>
    <source>
        <strain evidence="21">ATCC 51547 / Ice1</strain>
    </source>
</reference>
<dbReference type="FunFam" id="3.90.190.20:FF:000006">
    <property type="entry name" value="UDP-N-acetylmuramoyl-L-alanyl-D-glutamate--2,6-diaminopimelate ligase"/>
    <property type="match status" value="1"/>
</dbReference>
<comment type="PTM">
    <text evidence="15">Carboxylation is probably crucial for Mg(2+) binding and, consequently, for the gamma-phosphate positioning of ATP.</text>
</comment>
<evidence type="ECO:0000313" key="21">
    <source>
        <dbReference type="Proteomes" id="UP000008550"/>
    </source>
</evidence>
<dbReference type="GO" id="GO:0051301">
    <property type="term" value="P:cell division"/>
    <property type="evidence" value="ECO:0007669"/>
    <property type="project" value="UniProtKB-KW"/>
</dbReference>
<feature type="binding site" evidence="15">
    <location>
        <position position="212"/>
    </location>
    <ligand>
        <name>UDP-N-acetyl-alpha-D-muramoyl-L-alanyl-D-glutamate</name>
        <dbReference type="ChEBI" id="CHEBI:83900"/>
    </ligand>
</feature>
<keyword evidence="6 15" id="KW-0131">Cell cycle</keyword>
<feature type="binding site" evidence="15">
    <location>
        <position position="218"/>
    </location>
    <ligand>
        <name>UDP-N-acetyl-alpha-D-muramoyl-L-alanyl-D-glutamate</name>
        <dbReference type="ChEBI" id="CHEBI:83900"/>
    </ligand>
</feature>
<dbReference type="PANTHER" id="PTHR23135">
    <property type="entry name" value="MUR LIGASE FAMILY MEMBER"/>
    <property type="match status" value="1"/>
</dbReference>
<dbReference type="Gene3D" id="3.40.1390.10">
    <property type="entry name" value="MurE/MurF, N-terminal domain"/>
    <property type="match status" value="1"/>
</dbReference>
<evidence type="ECO:0000256" key="10">
    <source>
        <dbReference type="ARBA" id="ARBA00066633"/>
    </source>
</evidence>
<keyword evidence="21" id="KW-1185">Reference proteome</keyword>
<feature type="binding site" evidence="15">
    <location>
        <begin position="185"/>
        <end position="186"/>
    </location>
    <ligand>
        <name>UDP-N-acetyl-alpha-D-muramoyl-L-alanyl-D-glutamate</name>
        <dbReference type="ChEBI" id="CHEBI:83900"/>
    </ligand>
</feature>
<accession>B0TGB5</accession>
<evidence type="ECO:0000256" key="2">
    <source>
        <dbReference type="ARBA" id="ARBA00005898"/>
    </source>
</evidence>
<dbReference type="InterPro" id="IPR036615">
    <property type="entry name" value="Mur_ligase_C_dom_sf"/>
</dbReference>
<evidence type="ECO:0000259" key="19">
    <source>
        <dbReference type="Pfam" id="PF08245"/>
    </source>
</evidence>
<dbReference type="Gene3D" id="3.90.190.20">
    <property type="entry name" value="Mur ligase, C-terminal domain"/>
    <property type="match status" value="1"/>
</dbReference>
<evidence type="ECO:0000259" key="17">
    <source>
        <dbReference type="Pfam" id="PF01225"/>
    </source>
</evidence>
<dbReference type="EMBL" id="CP000930">
    <property type="protein sequence ID" value="ABZ84611.1"/>
    <property type="molecule type" value="Genomic_DNA"/>
</dbReference>
<evidence type="ECO:0000256" key="13">
    <source>
        <dbReference type="ARBA" id="ARBA00076158"/>
    </source>
</evidence>
<dbReference type="STRING" id="498761.HM1_2054"/>
<feature type="short sequence motif" description="Meso-diaminopimelate recognition motif" evidence="15">
    <location>
        <begin position="459"/>
        <end position="462"/>
    </location>
</feature>
<dbReference type="GO" id="GO:0071555">
    <property type="term" value="P:cell wall organization"/>
    <property type="evidence" value="ECO:0007669"/>
    <property type="project" value="UniProtKB-KW"/>
</dbReference>
<dbReference type="GO" id="GO:0005737">
    <property type="term" value="C:cytoplasm"/>
    <property type="evidence" value="ECO:0007669"/>
    <property type="project" value="UniProtKB-SubCell"/>
</dbReference>
<dbReference type="NCBIfam" id="NF001126">
    <property type="entry name" value="PRK00139.1-4"/>
    <property type="match status" value="1"/>
</dbReference>
<evidence type="ECO:0000256" key="7">
    <source>
        <dbReference type="ARBA" id="ARBA00023316"/>
    </source>
</evidence>
<comment type="cofactor">
    <cofactor evidence="15">
        <name>Mg(2+)</name>
        <dbReference type="ChEBI" id="CHEBI:18420"/>
    </cofactor>
</comment>
<feature type="domain" description="Mur ligase central" evidence="19">
    <location>
        <begin position="141"/>
        <end position="260"/>
    </location>
</feature>
<evidence type="ECO:0000256" key="12">
    <source>
        <dbReference type="ARBA" id="ARBA00075482"/>
    </source>
</evidence>
<evidence type="ECO:0000256" key="1">
    <source>
        <dbReference type="ARBA" id="ARBA00004752"/>
    </source>
</evidence>
<feature type="domain" description="Mur ligase central" evidence="19">
    <location>
        <begin position="286"/>
        <end position="363"/>
    </location>
</feature>
<dbReference type="Pfam" id="PF08245">
    <property type="entry name" value="Mur_ligase_M"/>
    <property type="match status" value="2"/>
</dbReference>
<keyword evidence="15" id="KW-0460">Magnesium</keyword>
<dbReference type="Pfam" id="PF01225">
    <property type="entry name" value="Mur_ligase"/>
    <property type="match status" value="1"/>
</dbReference>
<evidence type="ECO:0000256" key="4">
    <source>
        <dbReference type="ARBA" id="ARBA00022960"/>
    </source>
</evidence>
<evidence type="ECO:0000256" key="3">
    <source>
        <dbReference type="ARBA" id="ARBA00022618"/>
    </source>
</evidence>
<feature type="binding site" evidence="15">
    <location>
        <position position="220"/>
    </location>
    <ligand>
        <name>UDP-N-acetyl-alpha-D-muramoyl-L-alanyl-D-glutamate</name>
        <dbReference type="ChEBI" id="CHEBI:83900"/>
    </ligand>
</feature>
<feature type="binding site" evidence="15">
    <location>
        <position position="435"/>
    </location>
    <ligand>
        <name>meso-2,6-diaminopimelate</name>
        <dbReference type="ChEBI" id="CHEBI:57791"/>
    </ligand>
</feature>
<dbReference type="InterPro" id="IPR013221">
    <property type="entry name" value="Mur_ligase_cen"/>
</dbReference>
<evidence type="ECO:0000256" key="16">
    <source>
        <dbReference type="RuleBase" id="RU004135"/>
    </source>
</evidence>
<evidence type="ECO:0000256" key="8">
    <source>
        <dbReference type="ARBA" id="ARBA00050251"/>
    </source>
</evidence>
<feature type="modified residue" description="N6-carboxylysine" evidence="15">
    <location>
        <position position="252"/>
    </location>
</feature>
<comment type="pathway">
    <text evidence="1 15 16">Cell wall biogenesis; peptidoglycan biosynthesis.</text>
</comment>
<dbReference type="GO" id="GO:0009252">
    <property type="term" value="P:peptidoglycan biosynthetic process"/>
    <property type="evidence" value="ECO:0007669"/>
    <property type="project" value="UniProtKB-UniRule"/>
</dbReference>
<keyword evidence="4 15" id="KW-0133">Cell shape</keyword>
<feature type="binding site" evidence="15">
    <location>
        <begin position="143"/>
        <end position="149"/>
    </location>
    <ligand>
        <name>ATP</name>
        <dbReference type="ChEBI" id="CHEBI:30616"/>
    </ligand>
</feature>
<dbReference type="KEGG" id="hmo:HM1_2054"/>
<feature type="binding site" evidence="15">
    <location>
        <position position="514"/>
    </location>
    <ligand>
        <name>meso-2,6-diaminopimelate</name>
        <dbReference type="ChEBI" id="CHEBI:57791"/>
    </ligand>
</feature>
<evidence type="ECO:0000256" key="5">
    <source>
        <dbReference type="ARBA" id="ARBA00022984"/>
    </source>
</evidence>
<dbReference type="eggNOG" id="COG0769">
    <property type="taxonomic scope" value="Bacteria"/>
</dbReference>
<keyword evidence="15 20" id="KW-0436">Ligase</keyword>
<protein>
    <recommendedName>
        <fullName evidence="11 15">UDP-N-acetylmuramoyl-L-alanyl-D-glutamate--2,6-diaminopimelate ligase</fullName>
        <ecNumber evidence="10 15">6.3.2.13</ecNumber>
    </recommendedName>
    <alternativeName>
        <fullName evidence="12 15">Meso-A2pm-adding enzyme</fullName>
    </alternativeName>
    <alternativeName>
        <fullName evidence="13 15">Meso-diaminopimelate-adding enzyme</fullName>
    </alternativeName>
    <alternativeName>
        <fullName evidence="14 15">UDP-MurNAc-L-Ala-D-Glu:meso-diaminopimelate ligase</fullName>
    </alternativeName>
    <alternativeName>
        <fullName evidence="15">UDP-MurNAc-tripeptide synthetase</fullName>
    </alternativeName>
    <alternativeName>
        <fullName evidence="15">UDP-N-acetylmuramyl-tripeptide synthetase</fullName>
    </alternativeName>
</protein>
<keyword evidence="7 15" id="KW-0961">Cell wall biogenesis/degradation</keyword>
<comment type="caution">
    <text evidence="15">Lacks conserved residue(s) required for the propagation of feature annotation.</text>
</comment>
<evidence type="ECO:0000256" key="9">
    <source>
        <dbReference type="ARBA" id="ARBA00056782"/>
    </source>
</evidence>
<dbReference type="HAMAP" id="MF_00208">
    <property type="entry name" value="MurE"/>
    <property type="match status" value="1"/>
</dbReference>
<keyword evidence="15" id="KW-0547">Nucleotide-binding</keyword>
<dbReference type="Gene3D" id="3.40.1190.10">
    <property type="entry name" value="Mur-like, catalytic domain"/>
    <property type="match status" value="1"/>
</dbReference>
<name>B0TGB5_HELMI</name>
<keyword evidence="15" id="KW-0067">ATP-binding</keyword>
<dbReference type="EC" id="6.3.2.13" evidence="10 15"/>
<organism evidence="20 21">
    <name type="scientific">Heliobacterium modesticaldum (strain ATCC 51547 / Ice1)</name>
    <dbReference type="NCBI Taxonomy" id="498761"/>
    <lineage>
        <taxon>Bacteria</taxon>
        <taxon>Bacillati</taxon>
        <taxon>Bacillota</taxon>
        <taxon>Clostridia</taxon>
        <taxon>Eubacteriales</taxon>
        <taxon>Heliobacteriaceae</taxon>
        <taxon>Heliomicrobium</taxon>
    </lineage>
</organism>
<evidence type="ECO:0000256" key="11">
    <source>
        <dbReference type="ARBA" id="ARBA00072883"/>
    </source>
</evidence>
<evidence type="ECO:0000256" key="6">
    <source>
        <dbReference type="ARBA" id="ARBA00023306"/>
    </source>
</evidence>
<dbReference type="AlphaFoldDB" id="B0TGB5"/>
<comment type="similarity">
    <text evidence="2 15">Belongs to the MurCDEF family. MurE subfamily.</text>
</comment>
<dbReference type="NCBIfam" id="TIGR01085">
    <property type="entry name" value="murE"/>
    <property type="match status" value="1"/>
</dbReference>
<sequence length="544" mass="58017">MPPAFCRLDADRRKEGSPLELIHILADIEVCDIRLSGNSATKPLAVAAGEKLLFGQKISGLAYDSRRVQPGFLFFCVPGQKTDGHRFAADAVGRGAAALVVERYVDVDALQIRVPSTRKSMAQAARVFYGSPSSRMLMVGVTGTNGKTTTTHLVEAILVAQGRRVGLIGTNGNRLGDKAWPAQHTTPESLDLQALLAEMADEGADAVVMEVSSHALDQLRVLGVDFDLALFTNLTQDHLDYHETLERYRDAKGMLFRALTGEMKGGKGASSPGSAPEATTLQGVPKRAIINADDPNAGFFIAASAAPVITYGIEADAMIKGRDWAVTPHGLTCDVLYPGGEVRLNLQLTGRFNLSNALAAFAAGWAVGIDPEAIAAALGAVTGVAGRFERIDLGQPFSVIVDYAHTPDGLENVLVTARALARGRVITVFGCGGDRDRTKRPKMGAVVARLSDVAIVTSDNPRTEDPRRIIEDILPGLADAGDVHVEPDRSSAIALALSLAQPGDLVMIAGKGHESYQIVGARVLPFDDRQIARERLRGMGYDRR</sequence>
<dbReference type="InterPro" id="IPR004101">
    <property type="entry name" value="Mur_ligase_C"/>
</dbReference>
<comment type="subcellular location">
    <subcellularLocation>
        <location evidence="15 16">Cytoplasm</location>
    </subcellularLocation>
</comment>
<dbReference type="NCBIfam" id="NF001124">
    <property type="entry name" value="PRK00139.1-2"/>
    <property type="match status" value="1"/>
</dbReference>
<dbReference type="GO" id="GO:0008765">
    <property type="term" value="F:UDP-N-acetylmuramoylalanyl-D-glutamate-2,6-diaminopimelate ligase activity"/>
    <property type="evidence" value="ECO:0007669"/>
    <property type="project" value="UniProtKB-UniRule"/>
</dbReference>
<gene>
    <name evidence="15 20" type="primary">murE</name>
    <name evidence="20" type="ORF">HM1_2054</name>
</gene>
<dbReference type="GO" id="GO:0005524">
    <property type="term" value="F:ATP binding"/>
    <property type="evidence" value="ECO:0007669"/>
    <property type="project" value="UniProtKB-UniRule"/>
</dbReference>
<dbReference type="Proteomes" id="UP000008550">
    <property type="component" value="Chromosome"/>
</dbReference>
<dbReference type="Pfam" id="PF02875">
    <property type="entry name" value="Mur_ligase_C"/>
    <property type="match status" value="1"/>
</dbReference>
<dbReference type="InterPro" id="IPR035911">
    <property type="entry name" value="MurE/MurF_N"/>
</dbReference>
<dbReference type="PANTHER" id="PTHR23135:SF4">
    <property type="entry name" value="UDP-N-ACETYLMURAMOYL-L-ALANYL-D-GLUTAMATE--2,6-DIAMINOPIMELATE LIGASE MURE HOMOLOG, CHLOROPLASTIC"/>
    <property type="match status" value="1"/>
</dbReference>
<comment type="catalytic activity">
    <reaction evidence="8 15">
        <text>UDP-N-acetyl-alpha-D-muramoyl-L-alanyl-D-glutamate + meso-2,6-diaminopimelate + ATP = UDP-N-acetyl-alpha-D-muramoyl-L-alanyl-gamma-D-glutamyl-meso-2,6-diaminopimelate + ADP + phosphate + H(+)</text>
        <dbReference type="Rhea" id="RHEA:23676"/>
        <dbReference type="ChEBI" id="CHEBI:15378"/>
        <dbReference type="ChEBI" id="CHEBI:30616"/>
        <dbReference type="ChEBI" id="CHEBI:43474"/>
        <dbReference type="ChEBI" id="CHEBI:57791"/>
        <dbReference type="ChEBI" id="CHEBI:83900"/>
        <dbReference type="ChEBI" id="CHEBI:83905"/>
        <dbReference type="ChEBI" id="CHEBI:456216"/>
        <dbReference type="EC" id="6.3.2.13"/>
    </reaction>
</comment>
<dbReference type="InterPro" id="IPR036565">
    <property type="entry name" value="Mur-like_cat_sf"/>
</dbReference>
<dbReference type="GO" id="GO:0000287">
    <property type="term" value="F:magnesium ion binding"/>
    <property type="evidence" value="ECO:0007669"/>
    <property type="project" value="UniProtKB-UniRule"/>
</dbReference>
<evidence type="ECO:0000259" key="18">
    <source>
        <dbReference type="Pfam" id="PF02875"/>
    </source>
</evidence>
<feature type="binding site" evidence="15">
    <location>
        <position position="65"/>
    </location>
    <ligand>
        <name>UDP-N-acetyl-alpha-D-muramoyl-L-alanyl-D-glutamate</name>
        <dbReference type="ChEBI" id="CHEBI:83900"/>
    </ligand>
</feature>
<dbReference type="SUPFAM" id="SSF63418">
    <property type="entry name" value="MurE/MurF N-terminal domain"/>
    <property type="match status" value="1"/>
</dbReference>
<feature type="binding site" evidence="15">
    <location>
        <position position="510"/>
    </location>
    <ligand>
        <name>meso-2,6-diaminopimelate</name>
        <dbReference type="ChEBI" id="CHEBI:57791"/>
    </ligand>
</feature>
<dbReference type="InterPro" id="IPR000713">
    <property type="entry name" value="Mur_ligase_N"/>
</dbReference>
<keyword evidence="5 15" id="KW-0573">Peptidoglycan synthesis</keyword>
<dbReference type="InterPro" id="IPR005761">
    <property type="entry name" value="UDP-N-AcMur-Glu-dNH2Pim_ligase"/>
</dbReference>
<keyword evidence="3 15" id="KW-0132">Cell division</keyword>
<dbReference type="SUPFAM" id="SSF53244">
    <property type="entry name" value="MurD-like peptide ligases, peptide-binding domain"/>
    <property type="match status" value="1"/>
</dbReference>
<evidence type="ECO:0000313" key="20">
    <source>
        <dbReference type="EMBL" id="ABZ84611.1"/>
    </source>
</evidence>